<keyword evidence="3 5" id="KW-1133">Transmembrane helix</keyword>
<evidence type="ECO:0000313" key="7">
    <source>
        <dbReference type="EMBL" id="SEV99402.1"/>
    </source>
</evidence>
<dbReference type="InterPro" id="IPR006685">
    <property type="entry name" value="MscS_channel_2nd"/>
</dbReference>
<name>A0A1I0NDZ4_9BACT</name>
<keyword evidence="2 5" id="KW-0812">Transmembrane</keyword>
<evidence type="ECO:0000259" key="6">
    <source>
        <dbReference type="Pfam" id="PF00924"/>
    </source>
</evidence>
<dbReference type="GeneID" id="99985851"/>
<dbReference type="Gene3D" id="2.30.30.60">
    <property type="match status" value="1"/>
</dbReference>
<evidence type="ECO:0000256" key="5">
    <source>
        <dbReference type="SAM" id="Phobius"/>
    </source>
</evidence>
<sequence>MVNRTRKTNKPKDQVRLENKKRLYFVLKLAVLVIGFSWRLFFEESFESLHLDGNILPALFYYFTSIVLISFARTVFVYLYLRRKHKESDFKDNFILAVNRIASMLQVLMLIISVLYFFNVETKQFFTSISIVAAAIAIISREYIVNVINGFIMMFSNQFSLSDYIKVGEYSGRIMDITLMNVVLLNDDDEIVYVPNALVASSTVVNSSKKNFKKLSFDFELLPEAISSVDDLEAYITEALKGEFPKISLEKFSLKIESIKKDAVVLKLHITLDRRQKDLERPVRRFVNKSILAYSKDIKNRKED</sequence>
<protein>
    <submittedName>
        <fullName evidence="7">Mechanosensitive ion channel</fullName>
    </submittedName>
</protein>
<organism evidence="7 8">
    <name type="scientific">Roseivirga pacifica</name>
    <dbReference type="NCBI Taxonomy" id="1267423"/>
    <lineage>
        <taxon>Bacteria</taxon>
        <taxon>Pseudomonadati</taxon>
        <taxon>Bacteroidota</taxon>
        <taxon>Cytophagia</taxon>
        <taxon>Cytophagales</taxon>
        <taxon>Roseivirgaceae</taxon>
        <taxon>Roseivirga</taxon>
    </lineage>
</organism>
<evidence type="ECO:0000256" key="3">
    <source>
        <dbReference type="ARBA" id="ARBA00022989"/>
    </source>
</evidence>
<evidence type="ECO:0000256" key="4">
    <source>
        <dbReference type="ARBA" id="ARBA00023136"/>
    </source>
</evidence>
<feature type="transmembrane region" description="Helical" evidence="5">
    <location>
        <begin position="21"/>
        <end position="40"/>
    </location>
</feature>
<dbReference type="STRING" id="1267423.SAMN05216290_1120"/>
<comment type="subcellular location">
    <subcellularLocation>
        <location evidence="1">Membrane</location>
    </subcellularLocation>
</comment>
<dbReference type="Gene3D" id="1.10.287.1260">
    <property type="match status" value="1"/>
</dbReference>
<feature type="transmembrane region" description="Helical" evidence="5">
    <location>
        <begin position="93"/>
        <end position="118"/>
    </location>
</feature>
<dbReference type="AlphaFoldDB" id="A0A1I0NDZ4"/>
<dbReference type="InterPro" id="IPR010920">
    <property type="entry name" value="LSM_dom_sf"/>
</dbReference>
<keyword evidence="8" id="KW-1185">Reference proteome</keyword>
<keyword evidence="4 5" id="KW-0472">Membrane</keyword>
<feature type="transmembrane region" description="Helical" evidence="5">
    <location>
        <begin position="124"/>
        <end position="144"/>
    </location>
</feature>
<feature type="transmembrane region" description="Helical" evidence="5">
    <location>
        <begin position="60"/>
        <end position="81"/>
    </location>
</feature>
<dbReference type="EMBL" id="FOIR01000001">
    <property type="protein sequence ID" value="SEV99402.1"/>
    <property type="molecule type" value="Genomic_DNA"/>
</dbReference>
<dbReference type="PANTHER" id="PTHR30566:SF5">
    <property type="entry name" value="MECHANOSENSITIVE ION CHANNEL PROTEIN 1, MITOCHONDRIAL-RELATED"/>
    <property type="match status" value="1"/>
</dbReference>
<dbReference type="PANTHER" id="PTHR30566">
    <property type="entry name" value="YNAI-RELATED MECHANOSENSITIVE ION CHANNEL"/>
    <property type="match status" value="1"/>
</dbReference>
<dbReference type="InterPro" id="IPR023408">
    <property type="entry name" value="MscS_beta-dom_sf"/>
</dbReference>
<dbReference type="Pfam" id="PF00924">
    <property type="entry name" value="MS_channel_2nd"/>
    <property type="match status" value="1"/>
</dbReference>
<dbReference type="GO" id="GO:0008381">
    <property type="term" value="F:mechanosensitive monoatomic ion channel activity"/>
    <property type="evidence" value="ECO:0007669"/>
    <property type="project" value="UniProtKB-ARBA"/>
</dbReference>
<evidence type="ECO:0000256" key="2">
    <source>
        <dbReference type="ARBA" id="ARBA00022692"/>
    </source>
</evidence>
<proteinExistence type="predicted"/>
<dbReference type="OrthoDB" id="1522493at2"/>
<dbReference type="RefSeq" id="WP_090257524.1">
    <property type="nucleotide sequence ID" value="NZ_FOIR01000001.1"/>
</dbReference>
<gene>
    <name evidence="7" type="ORF">SAMN05216290_1120</name>
</gene>
<dbReference type="Proteomes" id="UP000199437">
    <property type="component" value="Unassembled WGS sequence"/>
</dbReference>
<reference evidence="8" key="1">
    <citation type="submission" date="2016-10" db="EMBL/GenBank/DDBJ databases">
        <authorList>
            <person name="Varghese N."/>
            <person name="Submissions S."/>
        </authorList>
    </citation>
    <scope>NUCLEOTIDE SEQUENCE [LARGE SCALE GENOMIC DNA]</scope>
    <source>
        <strain evidence="8">CGMCC 1.12402</strain>
    </source>
</reference>
<feature type="domain" description="Mechanosensitive ion channel MscS" evidence="6">
    <location>
        <begin position="143"/>
        <end position="209"/>
    </location>
</feature>
<evidence type="ECO:0000256" key="1">
    <source>
        <dbReference type="ARBA" id="ARBA00004370"/>
    </source>
</evidence>
<dbReference type="GO" id="GO:0016020">
    <property type="term" value="C:membrane"/>
    <property type="evidence" value="ECO:0007669"/>
    <property type="project" value="UniProtKB-SubCell"/>
</dbReference>
<accession>A0A1I0NDZ4</accession>
<evidence type="ECO:0000313" key="8">
    <source>
        <dbReference type="Proteomes" id="UP000199437"/>
    </source>
</evidence>
<dbReference type="SUPFAM" id="SSF50182">
    <property type="entry name" value="Sm-like ribonucleoproteins"/>
    <property type="match status" value="1"/>
</dbReference>